<dbReference type="InterPro" id="IPR050927">
    <property type="entry name" value="TRPM"/>
</dbReference>
<dbReference type="AlphaFoldDB" id="A0A8S2KBI2"/>
<feature type="domain" description="TRPM SLOG" evidence="1">
    <location>
        <begin position="56"/>
        <end position="154"/>
    </location>
</feature>
<gene>
    <name evidence="2" type="ORF">OVA965_LOCUS18488</name>
    <name evidence="3" type="ORF">TMI583_LOCUS18503</name>
</gene>
<dbReference type="EMBL" id="CAJOBA010009224">
    <property type="protein sequence ID" value="CAF3846405.1"/>
    <property type="molecule type" value="Genomic_DNA"/>
</dbReference>
<dbReference type="EMBL" id="CAJNOK010009205">
    <property type="protein sequence ID" value="CAF1083712.1"/>
    <property type="molecule type" value="Genomic_DNA"/>
</dbReference>
<protein>
    <recommendedName>
        <fullName evidence="1">TRPM SLOG domain-containing protein</fullName>
    </recommendedName>
</protein>
<evidence type="ECO:0000313" key="2">
    <source>
        <dbReference type="EMBL" id="CAF1083712.1"/>
    </source>
</evidence>
<name>A0A8S2KBI2_9BILA</name>
<dbReference type="Proteomes" id="UP000682733">
    <property type="component" value="Unassembled WGS sequence"/>
</dbReference>
<dbReference type="InterPro" id="IPR041491">
    <property type="entry name" value="TRPM_SLOG"/>
</dbReference>
<accession>A0A8S2KBI2</accession>
<proteinExistence type="predicted"/>
<dbReference type="GO" id="GO:0099604">
    <property type="term" value="F:ligand-gated calcium channel activity"/>
    <property type="evidence" value="ECO:0007669"/>
    <property type="project" value="TreeGrafter"/>
</dbReference>
<organism evidence="3 4">
    <name type="scientific">Didymodactylos carnosus</name>
    <dbReference type="NCBI Taxonomy" id="1234261"/>
    <lineage>
        <taxon>Eukaryota</taxon>
        <taxon>Metazoa</taxon>
        <taxon>Spiralia</taxon>
        <taxon>Gnathifera</taxon>
        <taxon>Rotifera</taxon>
        <taxon>Eurotatoria</taxon>
        <taxon>Bdelloidea</taxon>
        <taxon>Philodinida</taxon>
        <taxon>Philodinidae</taxon>
        <taxon>Didymodactylos</taxon>
    </lineage>
</organism>
<comment type="caution">
    <text evidence="3">The sequence shown here is derived from an EMBL/GenBank/DDBJ whole genome shotgun (WGS) entry which is preliminary data.</text>
</comment>
<sequence length="180" mass="19928">MDSLKYIRFRFTVPSPPTADRLSTVQTTTSAQAHFDSTTSSSQPIVLAAQEKKTVDEAKEFVQFMRDAWGLVTPELIISVTGGARFFQLTTLRTRTAFQKGLVAAATATNAWIFTGGTYSGVMKEVGDAVEKGRYKNTKTPWRIPCIGISSWNYTTSFMQLGTEMMVLEGFYFSTITAES</sequence>
<dbReference type="Pfam" id="PF18139">
    <property type="entry name" value="LSDAT_euk"/>
    <property type="match status" value="1"/>
</dbReference>
<dbReference type="GO" id="GO:0005886">
    <property type="term" value="C:plasma membrane"/>
    <property type="evidence" value="ECO:0007669"/>
    <property type="project" value="TreeGrafter"/>
</dbReference>
<dbReference type="PANTHER" id="PTHR13800:SF12">
    <property type="entry name" value="TRANSIENT RECEPTOR POTENTIAL CATION CHANNEL SUBFAMILY M MEMBER-LIKE 2"/>
    <property type="match status" value="1"/>
</dbReference>
<dbReference type="PANTHER" id="PTHR13800">
    <property type="entry name" value="TRANSIENT RECEPTOR POTENTIAL CATION CHANNEL, SUBFAMILY M, MEMBER 6"/>
    <property type="match status" value="1"/>
</dbReference>
<evidence type="ECO:0000313" key="4">
    <source>
        <dbReference type="Proteomes" id="UP000682733"/>
    </source>
</evidence>
<dbReference type="Proteomes" id="UP000677228">
    <property type="component" value="Unassembled WGS sequence"/>
</dbReference>
<reference evidence="3" key="1">
    <citation type="submission" date="2021-02" db="EMBL/GenBank/DDBJ databases">
        <authorList>
            <person name="Nowell W R."/>
        </authorList>
    </citation>
    <scope>NUCLEOTIDE SEQUENCE</scope>
</reference>
<evidence type="ECO:0000313" key="3">
    <source>
        <dbReference type="EMBL" id="CAF3846405.1"/>
    </source>
</evidence>
<evidence type="ECO:0000259" key="1">
    <source>
        <dbReference type="Pfam" id="PF18139"/>
    </source>
</evidence>